<keyword evidence="3 6" id="KW-0812">Transmembrane</keyword>
<feature type="domain" description="Amino acid transporter transmembrane" evidence="7">
    <location>
        <begin position="172"/>
        <end position="548"/>
    </location>
</feature>
<keyword evidence="4 6" id="KW-1133">Transmembrane helix</keyword>
<sequence length="637" mass="69298">MSARHLLRIFNRAIACFFSQSVLIQVELYSYCRVSMATPTIGGPLNVKGSEAPATVSNAAHTYLSAGKQLELKVSFEEYLHYASITRAEERLADEAYRSARGPSTIKSLFLDRFHMTTKGHNAPSKINRQGTEPSQAIDEKNVQAASPSLGSPPSPVGNPELHTANRALRTAGWGSVFYLITTDILGPSNTPWAFAQTGYGAGFALYFVFGLLSAYSGWILWKMFLGLDSDRYPIRNYADLFFRCFGPWSGYFVHVAQAIQLLVIIAFLILLNSQAISQISQVNGTGPGLCFIVCVLVFALAGMVVGQIRTMQRFSWLANFSVWINLLSMFIVMGLVAHYPPNFAALSASFGPDFGVPGPIRTFAGSPPPGLATGGSGIVASVNGAMQAVFAYGGAMLFPAFMAEMRHPMDFWKGMICAQAFLTSVYLVFGMVVYHFHGQFTFIPIAQGISVYGWQTCLNVLGMVAGLIATGLYSNVGLKIAYVEVLEPLNFPPLTSTMGKVWWACLIPVYWSIGFVLAAAIPQLASISGLVGALFGLGFTYILPAWGALGYFIREDAVVRDSEVFDEASRTYNRVDQGWRRLGRGFMKRPFFHAWNLIYLLGTLAACGLGCYASIIQLIGAFESGVATSFSCSSPV</sequence>
<evidence type="ECO:0000259" key="7">
    <source>
        <dbReference type="Pfam" id="PF01490"/>
    </source>
</evidence>
<feature type="transmembrane region" description="Helical" evidence="6">
    <location>
        <begin position="598"/>
        <end position="620"/>
    </location>
</feature>
<evidence type="ECO:0000256" key="1">
    <source>
        <dbReference type="ARBA" id="ARBA00004141"/>
    </source>
</evidence>
<evidence type="ECO:0000256" key="4">
    <source>
        <dbReference type="ARBA" id="ARBA00022989"/>
    </source>
</evidence>
<feature type="transmembrane region" description="Helical" evidence="6">
    <location>
        <begin position="287"/>
        <end position="306"/>
    </location>
</feature>
<comment type="subcellular location">
    <subcellularLocation>
        <location evidence="1">Membrane</location>
        <topology evidence="1">Multi-pass membrane protein</topology>
    </subcellularLocation>
</comment>
<evidence type="ECO:0000313" key="9">
    <source>
        <dbReference type="Proteomes" id="UP001600888"/>
    </source>
</evidence>
<evidence type="ECO:0000313" key="8">
    <source>
        <dbReference type="EMBL" id="KAL2277084.1"/>
    </source>
</evidence>
<dbReference type="InterPro" id="IPR013057">
    <property type="entry name" value="AA_transpt_TM"/>
</dbReference>
<feature type="transmembrane region" description="Helical" evidence="6">
    <location>
        <begin position="528"/>
        <end position="554"/>
    </location>
</feature>
<name>A0ABR4E3S0_9PEZI</name>
<organism evidence="8 9">
    <name type="scientific">Diaporthe vaccinii</name>
    <dbReference type="NCBI Taxonomy" id="105482"/>
    <lineage>
        <taxon>Eukaryota</taxon>
        <taxon>Fungi</taxon>
        <taxon>Dikarya</taxon>
        <taxon>Ascomycota</taxon>
        <taxon>Pezizomycotina</taxon>
        <taxon>Sordariomycetes</taxon>
        <taxon>Sordariomycetidae</taxon>
        <taxon>Diaporthales</taxon>
        <taxon>Diaporthaceae</taxon>
        <taxon>Diaporthe</taxon>
        <taxon>Diaporthe eres species complex</taxon>
    </lineage>
</organism>
<comment type="caution">
    <text evidence="8">The sequence shown here is derived from an EMBL/GenBank/DDBJ whole genome shotgun (WGS) entry which is preliminary data.</text>
</comment>
<evidence type="ECO:0000256" key="2">
    <source>
        <dbReference type="ARBA" id="ARBA00008066"/>
    </source>
</evidence>
<dbReference type="Proteomes" id="UP001600888">
    <property type="component" value="Unassembled WGS sequence"/>
</dbReference>
<gene>
    <name evidence="8" type="ORF">FJTKL_00223</name>
</gene>
<feature type="transmembrane region" description="Helical" evidence="6">
    <location>
        <begin position="385"/>
        <end position="404"/>
    </location>
</feature>
<keyword evidence="5 6" id="KW-0472">Membrane</keyword>
<feature type="transmembrane region" description="Helical" evidence="6">
    <location>
        <begin position="318"/>
        <end position="340"/>
    </location>
</feature>
<evidence type="ECO:0000256" key="6">
    <source>
        <dbReference type="SAM" id="Phobius"/>
    </source>
</evidence>
<reference evidence="8 9" key="1">
    <citation type="submission" date="2024-03" db="EMBL/GenBank/DDBJ databases">
        <title>A high-quality draft genome sequence of Diaporthe vaccinii, a causative agent of upright dieback and viscid rot disease in cranberry plants.</title>
        <authorList>
            <person name="Sarrasin M."/>
            <person name="Lang B.F."/>
            <person name="Burger G."/>
        </authorList>
    </citation>
    <scope>NUCLEOTIDE SEQUENCE [LARGE SCALE GENOMIC DNA]</scope>
    <source>
        <strain evidence="8 9">IS7</strain>
    </source>
</reference>
<evidence type="ECO:0000256" key="5">
    <source>
        <dbReference type="ARBA" id="ARBA00023136"/>
    </source>
</evidence>
<keyword evidence="9" id="KW-1185">Reference proteome</keyword>
<dbReference type="PANTHER" id="PTHR22950:SF461">
    <property type="entry name" value="AMINO ACID TRANSPORTER TRANSMEMBRANE DOMAIN-CONTAINING PROTEIN"/>
    <property type="match status" value="1"/>
</dbReference>
<proteinExistence type="inferred from homology"/>
<feature type="transmembrane region" description="Helical" evidence="6">
    <location>
        <begin position="416"/>
        <end position="438"/>
    </location>
</feature>
<evidence type="ECO:0000256" key="3">
    <source>
        <dbReference type="ARBA" id="ARBA00022692"/>
    </source>
</evidence>
<comment type="similarity">
    <text evidence="2">Belongs to the amino acid/polyamine transporter 2 family.</text>
</comment>
<feature type="transmembrane region" description="Helical" evidence="6">
    <location>
        <begin position="502"/>
        <end position="522"/>
    </location>
</feature>
<feature type="transmembrane region" description="Helical" evidence="6">
    <location>
        <begin position="450"/>
        <end position="474"/>
    </location>
</feature>
<dbReference type="PANTHER" id="PTHR22950">
    <property type="entry name" value="AMINO ACID TRANSPORTER"/>
    <property type="match status" value="1"/>
</dbReference>
<dbReference type="EMBL" id="JBAWTH010000104">
    <property type="protein sequence ID" value="KAL2277084.1"/>
    <property type="molecule type" value="Genomic_DNA"/>
</dbReference>
<protein>
    <recommendedName>
        <fullName evidence="7">Amino acid transporter transmembrane domain-containing protein</fullName>
    </recommendedName>
</protein>
<dbReference type="Pfam" id="PF01490">
    <property type="entry name" value="Aa_trans"/>
    <property type="match status" value="1"/>
</dbReference>
<feature type="transmembrane region" description="Helical" evidence="6">
    <location>
        <begin position="204"/>
        <end position="228"/>
    </location>
</feature>
<accession>A0ABR4E3S0</accession>
<feature type="transmembrane region" description="Helical" evidence="6">
    <location>
        <begin position="249"/>
        <end position="272"/>
    </location>
</feature>